<dbReference type="PROSITE" id="PS50111">
    <property type="entry name" value="CHEMOTAXIS_TRANSDUC_2"/>
    <property type="match status" value="1"/>
</dbReference>
<dbReference type="PANTHER" id="PTHR32089:SF112">
    <property type="entry name" value="LYSOZYME-LIKE PROTEIN-RELATED"/>
    <property type="match status" value="1"/>
</dbReference>
<dbReference type="CDD" id="cd06225">
    <property type="entry name" value="HAMP"/>
    <property type="match status" value="1"/>
</dbReference>
<feature type="transmembrane region" description="Helical" evidence="7">
    <location>
        <begin position="52"/>
        <end position="74"/>
    </location>
</feature>
<evidence type="ECO:0000313" key="11">
    <source>
        <dbReference type="Proteomes" id="UP000581688"/>
    </source>
</evidence>
<dbReference type="Proteomes" id="UP000581688">
    <property type="component" value="Unassembled WGS sequence"/>
</dbReference>
<evidence type="ECO:0000259" key="9">
    <source>
        <dbReference type="PROSITE" id="PS50885"/>
    </source>
</evidence>
<evidence type="ECO:0000256" key="7">
    <source>
        <dbReference type="SAM" id="Phobius"/>
    </source>
</evidence>
<keyword evidence="2" id="KW-1003">Cell membrane</keyword>
<dbReference type="Pfam" id="PF00015">
    <property type="entry name" value="MCPsignal"/>
    <property type="match status" value="1"/>
</dbReference>
<comment type="caution">
    <text evidence="10">The sequence shown here is derived from an EMBL/GenBank/DDBJ whole genome shotgun (WGS) entry which is preliminary data.</text>
</comment>
<feature type="transmembrane region" description="Helical" evidence="7">
    <location>
        <begin position="21"/>
        <end position="40"/>
    </location>
</feature>
<keyword evidence="11" id="KW-1185">Reference proteome</keyword>
<reference evidence="10 11" key="1">
    <citation type="submission" date="2020-08" db="EMBL/GenBank/DDBJ databases">
        <title>Genomic Encyclopedia of Type Strains, Phase IV (KMG-IV): sequencing the most valuable type-strain genomes for metagenomic binning, comparative biology and taxonomic classification.</title>
        <authorList>
            <person name="Goeker M."/>
        </authorList>
    </citation>
    <scope>NUCLEOTIDE SEQUENCE [LARGE SCALE GENOMIC DNA]</scope>
    <source>
        <strain evidence="10 11">DSM 19612</strain>
    </source>
</reference>
<keyword evidence="3 7" id="KW-0472">Membrane</keyword>
<dbReference type="Pfam" id="PF00672">
    <property type="entry name" value="HAMP"/>
    <property type="match status" value="1"/>
</dbReference>
<keyword evidence="7" id="KW-0812">Transmembrane</keyword>
<dbReference type="EMBL" id="JACHGH010000001">
    <property type="protein sequence ID" value="MBB6451795.1"/>
    <property type="molecule type" value="Genomic_DNA"/>
</dbReference>
<organism evidence="10 11">
    <name type="scientific">Salirhabdus euzebyi</name>
    <dbReference type="NCBI Taxonomy" id="394506"/>
    <lineage>
        <taxon>Bacteria</taxon>
        <taxon>Bacillati</taxon>
        <taxon>Bacillota</taxon>
        <taxon>Bacilli</taxon>
        <taxon>Bacillales</taxon>
        <taxon>Bacillaceae</taxon>
        <taxon>Salirhabdus</taxon>
    </lineage>
</organism>
<dbReference type="SMART" id="SM00304">
    <property type="entry name" value="HAMP"/>
    <property type="match status" value="1"/>
</dbReference>
<evidence type="ECO:0000256" key="3">
    <source>
        <dbReference type="ARBA" id="ARBA00023136"/>
    </source>
</evidence>
<keyword evidence="7" id="KW-1133">Transmembrane helix</keyword>
<feature type="domain" description="HAMP" evidence="9">
    <location>
        <begin position="72"/>
        <end position="124"/>
    </location>
</feature>
<dbReference type="Gene3D" id="1.10.8.500">
    <property type="entry name" value="HAMP domain in histidine kinase"/>
    <property type="match status" value="1"/>
</dbReference>
<dbReference type="RefSeq" id="WP_174496401.1">
    <property type="nucleotide sequence ID" value="NZ_CADDWK010000007.1"/>
</dbReference>
<keyword evidence="4 6" id="KW-0807">Transducer</keyword>
<dbReference type="CDD" id="cd11386">
    <property type="entry name" value="MCP_signal"/>
    <property type="match status" value="1"/>
</dbReference>
<dbReference type="InterPro" id="IPR003660">
    <property type="entry name" value="HAMP_dom"/>
</dbReference>
<name>A0A841Q1P5_9BACI</name>
<comment type="similarity">
    <text evidence="5">Belongs to the methyl-accepting chemotaxis (MCP) protein family.</text>
</comment>
<dbReference type="Gene3D" id="1.10.287.950">
    <property type="entry name" value="Methyl-accepting chemotaxis protein"/>
    <property type="match status" value="1"/>
</dbReference>
<dbReference type="GO" id="GO:0005886">
    <property type="term" value="C:plasma membrane"/>
    <property type="evidence" value="ECO:0007669"/>
    <property type="project" value="UniProtKB-SubCell"/>
</dbReference>
<comment type="subcellular location">
    <subcellularLocation>
        <location evidence="1">Cell membrane</location>
    </subcellularLocation>
</comment>
<evidence type="ECO:0000259" key="8">
    <source>
        <dbReference type="PROSITE" id="PS50111"/>
    </source>
</evidence>
<dbReference type="PROSITE" id="PS50885">
    <property type="entry name" value="HAMP"/>
    <property type="match status" value="1"/>
</dbReference>
<protein>
    <submittedName>
        <fullName evidence="10">Methyl-accepting chemotaxis protein</fullName>
    </submittedName>
</protein>
<evidence type="ECO:0000256" key="6">
    <source>
        <dbReference type="PROSITE-ProRule" id="PRU00284"/>
    </source>
</evidence>
<proteinExistence type="inferred from homology"/>
<evidence type="ECO:0000256" key="1">
    <source>
        <dbReference type="ARBA" id="ARBA00004236"/>
    </source>
</evidence>
<evidence type="ECO:0000256" key="4">
    <source>
        <dbReference type="ARBA" id="ARBA00023224"/>
    </source>
</evidence>
<dbReference type="SUPFAM" id="SSF58104">
    <property type="entry name" value="Methyl-accepting chemotaxis protein (MCP) signaling domain"/>
    <property type="match status" value="1"/>
</dbReference>
<sequence length="429" mass="46607">MNIIKKIFPFKLNLQVKLTTTIVLLLFIIITLRTTFLSIAQQYIPNLLLLNITSAVVAILLGALGAFVIIRFFIKKPLQNLTDLAVGLSNNDFTKQAKIHTGDEFEQLGDSFNLMADKVRGLIKEIQESSELLGVSSKELKNASLEAQMVSENVAGSTQQIASGNEQIGNDIHSIVETASETSAASQQIATSIEIVDQSATKVNELVEFGENAVTTSMEKVNVVKKRLDKTKDNMTELTKKSDEIGTIIDIINGVSEQTNLLALNAAIEAARAGEAGKGFAVVANEVRKLADQSKGSTEKIQHLVYDVQKSIFKIVEDITLSDGEMNEMVSSVNQTEKSIVEINHATKNIKNRIEEVSAAIEELVAGNEQIVDLTTNTASVVEESKAGSQEVASSTQQLNGTSHLLAEMCNSLDELTDTLNGLIRKFKV</sequence>
<dbReference type="InterPro" id="IPR004089">
    <property type="entry name" value="MCPsignal_dom"/>
</dbReference>
<accession>A0A841Q1P5</accession>
<evidence type="ECO:0000256" key="5">
    <source>
        <dbReference type="ARBA" id="ARBA00029447"/>
    </source>
</evidence>
<gene>
    <name evidence="10" type="ORF">HNQ94_000216</name>
</gene>
<dbReference type="PANTHER" id="PTHR32089">
    <property type="entry name" value="METHYL-ACCEPTING CHEMOTAXIS PROTEIN MCPB"/>
    <property type="match status" value="1"/>
</dbReference>
<dbReference type="AlphaFoldDB" id="A0A841Q1P5"/>
<dbReference type="GO" id="GO:0007165">
    <property type="term" value="P:signal transduction"/>
    <property type="evidence" value="ECO:0007669"/>
    <property type="project" value="UniProtKB-KW"/>
</dbReference>
<dbReference type="SMART" id="SM00283">
    <property type="entry name" value="MA"/>
    <property type="match status" value="1"/>
</dbReference>
<feature type="domain" description="Methyl-accepting transducer" evidence="8">
    <location>
        <begin position="143"/>
        <end position="379"/>
    </location>
</feature>
<evidence type="ECO:0000256" key="2">
    <source>
        <dbReference type="ARBA" id="ARBA00022475"/>
    </source>
</evidence>
<evidence type="ECO:0000313" key="10">
    <source>
        <dbReference type="EMBL" id="MBB6451795.1"/>
    </source>
</evidence>